<dbReference type="PROSITE" id="PS51667">
    <property type="entry name" value="WRC"/>
    <property type="match status" value="1"/>
</dbReference>
<protein>
    <recommendedName>
        <fullName evidence="13">JmjC domain-containing protein</fullName>
    </recommendedName>
</protein>
<keyword evidence="5" id="KW-0862">Zinc</keyword>
<evidence type="ECO:0000256" key="2">
    <source>
        <dbReference type="ARBA" id="ARBA00006801"/>
    </source>
</evidence>
<dbReference type="GO" id="GO:0006357">
    <property type="term" value="P:regulation of transcription by RNA polymerase II"/>
    <property type="evidence" value="ECO:0007669"/>
    <property type="project" value="TreeGrafter"/>
</dbReference>
<feature type="compositionally biased region" description="Basic and acidic residues" evidence="7">
    <location>
        <begin position="298"/>
        <end position="311"/>
    </location>
</feature>
<dbReference type="GO" id="GO:0032454">
    <property type="term" value="F:histone H3K9 demethylase activity"/>
    <property type="evidence" value="ECO:0007669"/>
    <property type="project" value="InterPro"/>
</dbReference>
<dbReference type="InterPro" id="IPR003347">
    <property type="entry name" value="JmjC_dom"/>
</dbReference>
<evidence type="ECO:0000259" key="10">
    <source>
        <dbReference type="PROSITE" id="PS51667"/>
    </source>
</evidence>
<reference evidence="11 12" key="1">
    <citation type="submission" date="2020-05" db="EMBL/GenBank/DDBJ databases">
        <authorList>
            <person name="Campoy J."/>
            <person name="Schneeberger K."/>
            <person name="Spophaly S."/>
        </authorList>
    </citation>
    <scope>NUCLEOTIDE SEQUENCE [LARGE SCALE GENOMIC DNA]</scope>
    <source>
        <strain evidence="11">PruArmRojPasFocal</strain>
    </source>
</reference>
<proteinExistence type="inferred from homology"/>
<dbReference type="InterPro" id="IPR014977">
    <property type="entry name" value="WRC_dom"/>
</dbReference>
<evidence type="ECO:0000256" key="5">
    <source>
        <dbReference type="PROSITE-ProRule" id="PRU00175"/>
    </source>
</evidence>
<accession>A0A6J5U752</accession>
<gene>
    <name evidence="11" type="ORF">CURHAP_LOCUS16304</name>
</gene>
<feature type="domain" description="WRC" evidence="10">
    <location>
        <begin position="4"/>
        <end position="49"/>
    </location>
</feature>
<dbReference type="Proteomes" id="UP000507222">
    <property type="component" value="Unassembled WGS sequence"/>
</dbReference>
<evidence type="ECO:0000259" key="9">
    <source>
        <dbReference type="PROSITE" id="PS51184"/>
    </source>
</evidence>
<dbReference type="Pfam" id="PF02373">
    <property type="entry name" value="JmjC"/>
    <property type="match status" value="1"/>
</dbReference>
<organism evidence="11 12">
    <name type="scientific">Prunus armeniaca</name>
    <name type="common">Apricot</name>
    <name type="synonym">Armeniaca vulgaris</name>
    <dbReference type="NCBI Taxonomy" id="36596"/>
    <lineage>
        <taxon>Eukaryota</taxon>
        <taxon>Viridiplantae</taxon>
        <taxon>Streptophyta</taxon>
        <taxon>Embryophyta</taxon>
        <taxon>Tracheophyta</taxon>
        <taxon>Spermatophyta</taxon>
        <taxon>Magnoliopsida</taxon>
        <taxon>eudicotyledons</taxon>
        <taxon>Gunneridae</taxon>
        <taxon>Pentapetalae</taxon>
        <taxon>rosids</taxon>
        <taxon>fabids</taxon>
        <taxon>Rosales</taxon>
        <taxon>Rosaceae</taxon>
        <taxon>Amygdaloideae</taxon>
        <taxon>Amygdaleae</taxon>
        <taxon>Prunus</taxon>
    </lineage>
</organism>
<evidence type="ECO:0000259" key="8">
    <source>
        <dbReference type="PROSITE" id="PS50089"/>
    </source>
</evidence>
<evidence type="ECO:0000256" key="3">
    <source>
        <dbReference type="ARBA" id="ARBA00022723"/>
    </source>
</evidence>
<dbReference type="GO" id="GO:0008270">
    <property type="term" value="F:zinc ion binding"/>
    <property type="evidence" value="ECO:0007669"/>
    <property type="project" value="UniProtKB-KW"/>
</dbReference>
<evidence type="ECO:0000256" key="7">
    <source>
        <dbReference type="SAM" id="MobiDB-lite"/>
    </source>
</evidence>
<dbReference type="SUPFAM" id="SSF51197">
    <property type="entry name" value="Clavaminate synthase-like"/>
    <property type="match status" value="1"/>
</dbReference>
<dbReference type="GO" id="GO:0031490">
    <property type="term" value="F:chromatin DNA binding"/>
    <property type="evidence" value="ECO:0007669"/>
    <property type="project" value="TreeGrafter"/>
</dbReference>
<comment type="caution">
    <text evidence="6">Lacks conserved residue(s) required for the propagation of feature annotation.</text>
</comment>
<dbReference type="GO" id="GO:0003712">
    <property type="term" value="F:transcription coregulator activity"/>
    <property type="evidence" value="ECO:0007669"/>
    <property type="project" value="TreeGrafter"/>
</dbReference>
<comment type="similarity">
    <text evidence="2">Belongs to the JARID1 histone demethylase family.</text>
</comment>
<comment type="subcellular location">
    <subcellularLocation>
        <location evidence="1">Nucleus</location>
    </subcellularLocation>
</comment>
<dbReference type="Gene3D" id="2.60.120.650">
    <property type="entry name" value="Cupin"/>
    <property type="match status" value="2"/>
</dbReference>
<dbReference type="PROSITE" id="PS50089">
    <property type="entry name" value="ZF_RING_2"/>
    <property type="match status" value="1"/>
</dbReference>
<sequence>MESKEDDRRCKRNDGQKWRCRETASSGKSYCEKHLAQLKSKTKNKNIQRERSNGDSDTDNPMKNCEKHSAQLKNKTRNKKIQRERSDGDSGSDNPVKNCKLKEEKPNKKTEQRVSLMCHQCQRNDKSGVVHCSNCKIKRFCFECIERWYPGKTREEIAKKCPFCCRNCNCKDCLRQFIKKPCNIKVEPSVKLQRLKYLLYKALPVLRHIHTEQSFELEIEAKIQGVQLSEMDVTRTKIDQSERMYCDNCYTSIVDFHRSCPNLHCSYDLCLTCCQDLRKGYQPGGSEAETSHQQSVERAQKKVTKSEDNTNLKRKRHGWESQITLGADDSKTDVTLSFPNWRANPDGSIPCPPKECGGCGKVKLELRRKCKANWVTKLLKSAEDVTSDFKKQDVDMSQRCSCCQPNDSEENNNLQSEVRQAAFRKSSDDNFLYCPSAVDIADDEIEHFQRHWMNGEPVIVRNVLDKTSGLSWEPMVMWRAFRETGAKVKFKEETRSVKAVDCWDWCEVEINIHQFFMGYLEGRVHKSGWPEMLKLKDWPSSTLFEERLPRHCAEFIAALPYSDYTDPKDSGIGCLNLATKLPVDSLKPDMGPKTYIAYGFSEELGRGDSVTKLHCDMSDAVNVLTHTTRVKIAPWQQKKIEGLQSKHEAEDLCELYNERDDDNGRVRGKSLKKTHKLQIMSADSVECTKNENIVESDHLMPKQEQLSDSMDLGGIVGHEETEYVSESPDTPSLDHQSERIQSTLPHTNEIEAEQEHVQCSSDMMIGRLGGKDASGFCFSGSNTVDDIKKSNVRQTKDSLESNDGLDAAHGGAVWDIFRNQDVPKLIKYLDKHKKEFRHINNHPVDSVVHPIHDQTLYLNERHKKQLKEEFNVEPWTFTQYLGEAVFIPAGCPHQVRNTQSCIKVALDFVSPESLEECLRLTEEFRLLPKNHRAKEDKLEVKKMTLYAVSSALREAESLMSKLEPRSSYLVVQPSKFSYNCSDPNTQDSTKPQESLRVHKSILKELQLCGYFIDNVGAAPWTTLVLKPPTINEDKKSCFQKQKWKVSTVDMNGSIWWQSNTNTMKTLYGKRADNFPRC</sequence>
<dbReference type="InterPro" id="IPR045109">
    <property type="entry name" value="LSDs-like"/>
</dbReference>
<feature type="domain" description="RING-type" evidence="8">
    <location>
        <begin position="118"/>
        <end position="164"/>
    </location>
</feature>
<dbReference type="InterPro" id="IPR001841">
    <property type="entry name" value="Znf_RING"/>
</dbReference>
<dbReference type="PROSITE" id="PS51184">
    <property type="entry name" value="JMJC"/>
    <property type="match status" value="1"/>
</dbReference>
<evidence type="ECO:0000256" key="1">
    <source>
        <dbReference type="ARBA" id="ARBA00004123"/>
    </source>
</evidence>
<keyword evidence="5" id="KW-0863">Zinc-finger</keyword>
<feature type="domain" description="JmjC" evidence="9">
    <location>
        <begin position="570"/>
        <end position="925"/>
    </location>
</feature>
<evidence type="ECO:0000313" key="12">
    <source>
        <dbReference type="Proteomes" id="UP000507222"/>
    </source>
</evidence>
<evidence type="ECO:0000313" key="11">
    <source>
        <dbReference type="EMBL" id="CAB4270248.1"/>
    </source>
</evidence>
<name>A0A6J5U752_PRUAR</name>
<evidence type="ECO:0000256" key="4">
    <source>
        <dbReference type="ARBA" id="ARBA00023242"/>
    </source>
</evidence>
<feature type="compositionally biased region" description="Basic and acidic residues" evidence="7">
    <location>
        <begin position="1"/>
        <end position="22"/>
    </location>
</feature>
<feature type="region of interest" description="Disordered" evidence="7">
    <location>
        <begin position="1"/>
        <end position="108"/>
    </location>
</feature>
<dbReference type="PANTHER" id="PTHR12549">
    <property type="entry name" value="JMJC DOMAIN-CONTAINING HISTONE DEMETHYLATION PROTEIN"/>
    <property type="match status" value="1"/>
</dbReference>
<keyword evidence="4" id="KW-0539">Nucleus</keyword>
<dbReference type="PANTHER" id="PTHR12549:SF33">
    <property type="entry name" value="LYSINE-SPECIFIC DEMETHYLASE JMJ27"/>
    <property type="match status" value="1"/>
</dbReference>
<feature type="region of interest" description="Disordered" evidence="7">
    <location>
        <begin position="284"/>
        <end position="315"/>
    </location>
</feature>
<dbReference type="Pfam" id="PF08879">
    <property type="entry name" value="WRC"/>
    <property type="match status" value="1"/>
</dbReference>
<dbReference type="AlphaFoldDB" id="A0A6J5U752"/>
<dbReference type="SMART" id="SM00558">
    <property type="entry name" value="JmjC"/>
    <property type="match status" value="1"/>
</dbReference>
<dbReference type="EMBL" id="CAEKDK010000002">
    <property type="protein sequence ID" value="CAB4270248.1"/>
    <property type="molecule type" value="Genomic_DNA"/>
</dbReference>
<evidence type="ECO:0000256" key="6">
    <source>
        <dbReference type="PROSITE-ProRule" id="PRU01002"/>
    </source>
</evidence>
<evidence type="ECO:0008006" key="13">
    <source>
        <dbReference type="Google" id="ProtNLM"/>
    </source>
</evidence>
<keyword evidence="3" id="KW-0479">Metal-binding</keyword>
<dbReference type="GO" id="GO:0000785">
    <property type="term" value="C:chromatin"/>
    <property type="evidence" value="ECO:0007669"/>
    <property type="project" value="TreeGrafter"/>
</dbReference>
<dbReference type="GO" id="GO:0000118">
    <property type="term" value="C:histone deacetylase complex"/>
    <property type="evidence" value="ECO:0007669"/>
    <property type="project" value="TreeGrafter"/>
</dbReference>